<keyword evidence="2" id="KW-0812">Transmembrane</keyword>
<dbReference type="InterPro" id="IPR010699">
    <property type="entry name" value="DUF1275"/>
</dbReference>
<evidence type="ECO:0000256" key="1">
    <source>
        <dbReference type="SAM" id="MobiDB-lite"/>
    </source>
</evidence>
<dbReference type="OrthoDB" id="270162at2"/>
<dbReference type="RefSeq" id="WP_119013592.1">
    <property type="nucleotide sequence ID" value="NZ_QXNC01000019.1"/>
</dbReference>
<keyword evidence="2" id="KW-0472">Membrane</keyword>
<evidence type="ECO:0000313" key="4">
    <source>
        <dbReference type="Proteomes" id="UP000295182"/>
    </source>
</evidence>
<name>A0A4R2NGW8_9BURK</name>
<accession>A0A4R2NGW8</accession>
<dbReference type="EMBL" id="SLXH01000001">
    <property type="protein sequence ID" value="TCP20580.1"/>
    <property type="molecule type" value="Genomic_DNA"/>
</dbReference>
<organism evidence="3 4">
    <name type="scientific">Simplicispira metamorpha</name>
    <dbReference type="NCBI Taxonomy" id="80881"/>
    <lineage>
        <taxon>Bacteria</taxon>
        <taxon>Pseudomonadati</taxon>
        <taxon>Pseudomonadota</taxon>
        <taxon>Betaproteobacteria</taxon>
        <taxon>Burkholderiales</taxon>
        <taxon>Comamonadaceae</taxon>
        <taxon>Simplicispira</taxon>
    </lineage>
</organism>
<comment type="caution">
    <text evidence="3">The sequence shown here is derived from an EMBL/GenBank/DDBJ whole genome shotgun (WGS) entry which is preliminary data.</text>
</comment>
<evidence type="ECO:0000256" key="2">
    <source>
        <dbReference type="SAM" id="Phobius"/>
    </source>
</evidence>
<dbReference type="PANTHER" id="PTHR37314">
    <property type="entry name" value="SLR0142 PROTEIN"/>
    <property type="match status" value="1"/>
</dbReference>
<feature type="transmembrane region" description="Helical" evidence="2">
    <location>
        <begin position="62"/>
        <end position="86"/>
    </location>
</feature>
<dbReference type="Pfam" id="PF06912">
    <property type="entry name" value="DUF1275"/>
    <property type="match status" value="1"/>
</dbReference>
<feature type="region of interest" description="Disordered" evidence="1">
    <location>
        <begin position="260"/>
        <end position="285"/>
    </location>
</feature>
<reference evidence="3 4" key="1">
    <citation type="submission" date="2019-03" db="EMBL/GenBank/DDBJ databases">
        <title>Genomic Encyclopedia of Type Strains, Phase IV (KMG-IV): sequencing the most valuable type-strain genomes for metagenomic binning, comparative biology and taxonomic classification.</title>
        <authorList>
            <person name="Goeker M."/>
        </authorList>
    </citation>
    <scope>NUCLEOTIDE SEQUENCE [LARGE SCALE GENOMIC DNA]</scope>
    <source>
        <strain evidence="3 4">DSM 1837</strain>
    </source>
</reference>
<keyword evidence="4" id="KW-1185">Reference proteome</keyword>
<feature type="transmembrane region" description="Helical" evidence="2">
    <location>
        <begin position="98"/>
        <end position="120"/>
    </location>
</feature>
<dbReference type="Proteomes" id="UP000295182">
    <property type="component" value="Unassembled WGS sequence"/>
</dbReference>
<dbReference type="PANTHER" id="PTHR37314:SF4">
    <property type="entry name" value="UPF0700 TRANSMEMBRANE PROTEIN YOAK"/>
    <property type="match status" value="1"/>
</dbReference>
<sequence>MRRFRRLTGQHRTVASNRRLGLLLAFNAGAVNAGGFLVVRLYTSHMTGFVSLLADNLVLGNMVLVLSALGALLAFVSGAAVTAILVNWALQQRLHSSYALVLLIEALLMLVFGLVGAVTLDWRTPFAVPVTVLLLSFIMGLQNAVVTKMSSAQIRTTHMTGVITDLGIELGKLLYWNRSSARPEQQVRANHQRLGLLAGLLAMFLVGGVAGAAGFKYVGFVFVVPLALVLLALALPPLWIDRARLLGASRRLRSAAGAPVSAAPAPAAPPAPSAAARAAPPAPPP</sequence>
<gene>
    <name evidence="3" type="ORF">EV674_101235</name>
</gene>
<feature type="transmembrane region" description="Helical" evidence="2">
    <location>
        <begin position="219"/>
        <end position="240"/>
    </location>
</feature>
<feature type="transmembrane region" description="Helical" evidence="2">
    <location>
        <begin position="20"/>
        <end position="42"/>
    </location>
</feature>
<keyword evidence="2" id="KW-1133">Transmembrane helix</keyword>
<protein>
    <submittedName>
        <fullName evidence="3">Uncharacterized membrane protein YoaK (UPF0700 family)</fullName>
    </submittedName>
</protein>
<evidence type="ECO:0000313" key="3">
    <source>
        <dbReference type="EMBL" id="TCP20580.1"/>
    </source>
</evidence>
<dbReference type="AlphaFoldDB" id="A0A4R2NGW8"/>
<feature type="transmembrane region" description="Helical" evidence="2">
    <location>
        <begin position="194"/>
        <end position="213"/>
    </location>
</feature>
<proteinExistence type="predicted"/>
<feature type="transmembrane region" description="Helical" evidence="2">
    <location>
        <begin position="126"/>
        <end position="146"/>
    </location>
</feature>